<proteinExistence type="predicted"/>
<dbReference type="Proteomes" id="UP001206236">
    <property type="component" value="Unassembled WGS sequence"/>
</dbReference>
<dbReference type="GO" id="GO:0008408">
    <property type="term" value="F:3'-5' exonuclease activity"/>
    <property type="evidence" value="ECO:0007669"/>
    <property type="project" value="TreeGrafter"/>
</dbReference>
<dbReference type="InterPro" id="IPR013520">
    <property type="entry name" value="Ribonucl_H"/>
</dbReference>
<protein>
    <submittedName>
        <fullName evidence="5">3'-5' exonuclease</fullName>
    </submittedName>
</protein>
<evidence type="ECO:0000313" key="5">
    <source>
        <dbReference type="EMBL" id="MCQ5152194.1"/>
    </source>
</evidence>
<keyword evidence="1" id="KW-0540">Nuclease</keyword>
<evidence type="ECO:0000259" key="4">
    <source>
        <dbReference type="SMART" id="SM00479"/>
    </source>
</evidence>
<comment type="caution">
    <text evidence="5">The sequence shown here is derived from an EMBL/GenBank/DDBJ whole genome shotgun (WGS) entry which is preliminary data.</text>
</comment>
<reference evidence="5" key="1">
    <citation type="submission" date="2022-06" db="EMBL/GenBank/DDBJ databases">
        <title>Isolation of gut microbiota from human fecal samples.</title>
        <authorList>
            <person name="Pamer E.G."/>
            <person name="Barat B."/>
            <person name="Waligurski E."/>
            <person name="Medina S."/>
            <person name="Paddock L."/>
            <person name="Mostad J."/>
        </authorList>
    </citation>
    <scope>NUCLEOTIDE SEQUENCE</scope>
    <source>
        <strain evidence="5">DFI.5.57</strain>
    </source>
</reference>
<evidence type="ECO:0000313" key="6">
    <source>
        <dbReference type="Proteomes" id="UP001206236"/>
    </source>
</evidence>
<dbReference type="PANTHER" id="PTHR30231:SF4">
    <property type="entry name" value="PROTEIN NEN2"/>
    <property type="match status" value="1"/>
</dbReference>
<dbReference type="SMART" id="SM00479">
    <property type="entry name" value="EXOIII"/>
    <property type="match status" value="1"/>
</dbReference>
<feature type="domain" description="Exonuclease" evidence="4">
    <location>
        <begin position="4"/>
        <end position="178"/>
    </location>
</feature>
<dbReference type="EMBL" id="JANGCN010000004">
    <property type="protein sequence ID" value="MCQ5152194.1"/>
    <property type="molecule type" value="Genomic_DNA"/>
</dbReference>
<evidence type="ECO:0000256" key="1">
    <source>
        <dbReference type="ARBA" id="ARBA00022722"/>
    </source>
</evidence>
<evidence type="ECO:0000256" key="3">
    <source>
        <dbReference type="ARBA" id="ARBA00022839"/>
    </source>
</evidence>
<accession>A0AAW5KFA8</accession>
<dbReference type="CDD" id="cd06127">
    <property type="entry name" value="DEDDh"/>
    <property type="match status" value="1"/>
</dbReference>
<dbReference type="InterPro" id="IPR036397">
    <property type="entry name" value="RNaseH_sf"/>
</dbReference>
<name>A0AAW5KFA8_9FIRM</name>
<dbReference type="SUPFAM" id="SSF53098">
    <property type="entry name" value="Ribonuclease H-like"/>
    <property type="match status" value="1"/>
</dbReference>
<dbReference type="Gene3D" id="3.30.420.10">
    <property type="entry name" value="Ribonuclease H-like superfamily/Ribonuclease H"/>
    <property type="match status" value="1"/>
</dbReference>
<sequence>MKNKYIIIDTETTGFHPYDGDELLQVSIIDTDGNVLFDEYFKPQHRTEWKEAEQVNGISPEMVADRPAISEKISEINAIIENSDTIIGYNTQFDIGFLKANGAIVPDDIDTIDVMEDFAEIYGERNSFRDGYKWQKLTTAADYYGYDWSQRAETAHNSLGDCYATLFVYNKINSDTMIIERVIDGKRVGIELTPAEISQAYCIKENDDRRQDILNALDEMDSLKIGNIELSKDFLKNSNLFISDVIYRYEKMDDHLEDYNMAIEDVLDNADKNYAGKLVSHYAQNMSLADKEQYIESAEMAMDWNDTNEPAISRLEYMLYTTLITERDFDKIRQDCLKAPKNKTGEYIDEMIKTMRTEAKVYFIEGIDEDRKNGVEISELDNIVYDKLVEDRLIREDEVLNYMATKQRISDIAENCRNACELCDKQSQNDIFLSEEQVVQAVKLGIPVGYVTKQEGHHGSSAGLHTFYMLSEQNYSALTNDSSMDKGPVFHYTMTEEQKKEMLDIINAAIEDPCFAEGIEKLKRDDDIGFKPISSFLDDTDDVLDLTEKTGRSL</sequence>
<gene>
    <name evidence="5" type="ORF">NE632_02650</name>
</gene>
<dbReference type="AlphaFoldDB" id="A0AAW5KFA8"/>
<dbReference type="GO" id="GO:0003676">
    <property type="term" value="F:nucleic acid binding"/>
    <property type="evidence" value="ECO:0007669"/>
    <property type="project" value="InterPro"/>
</dbReference>
<keyword evidence="2" id="KW-0378">Hydrolase</keyword>
<dbReference type="RefSeq" id="WP_256321569.1">
    <property type="nucleotide sequence ID" value="NZ_JANGCN010000004.1"/>
</dbReference>
<dbReference type="PANTHER" id="PTHR30231">
    <property type="entry name" value="DNA POLYMERASE III SUBUNIT EPSILON"/>
    <property type="match status" value="1"/>
</dbReference>
<keyword evidence="3 5" id="KW-0269">Exonuclease</keyword>
<organism evidence="5 6">
    <name type="scientific">Ruminococcus bicirculans</name>
    <name type="common">ex Wegman et al. 2014</name>
    <dbReference type="NCBI Taxonomy" id="1160721"/>
    <lineage>
        <taxon>Bacteria</taxon>
        <taxon>Bacillati</taxon>
        <taxon>Bacillota</taxon>
        <taxon>Clostridia</taxon>
        <taxon>Eubacteriales</taxon>
        <taxon>Oscillospiraceae</taxon>
        <taxon>Ruminococcus</taxon>
    </lineage>
</organism>
<dbReference type="Pfam" id="PF00929">
    <property type="entry name" value="RNase_T"/>
    <property type="match status" value="1"/>
</dbReference>
<evidence type="ECO:0000256" key="2">
    <source>
        <dbReference type="ARBA" id="ARBA00022801"/>
    </source>
</evidence>
<dbReference type="InterPro" id="IPR012337">
    <property type="entry name" value="RNaseH-like_sf"/>
</dbReference>